<evidence type="ECO:0000313" key="2">
    <source>
        <dbReference type="Proteomes" id="UP000308600"/>
    </source>
</evidence>
<dbReference type="EMBL" id="ML208387">
    <property type="protein sequence ID" value="TFK67023.1"/>
    <property type="molecule type" value="Genomic_DNA"/>
</dbReference>
<sequence>FLDLPEDIIQQILPEIELHRDLVNFACTSRLCSKLVIPQHTEYRVLRLGTTTSFHVWAHLARRPDLASNIREV</sequence>
<evidence type="ECO:0000313" key="1">
    <source>
        <dbReference type="EMBL" id="TFK67023.1"/>
    </source>
</evidence>
<name>A0ACD3AM72_9AGAR</name>
<reference evidence="1 2" key="1">
    <citation type="journal article" date="2019" name="Nat. Ecol. Evol.">
        <title>Megaphylogeny resolves global patterns of mushroom evolution.</title>
        <authorList>
            <person name="Varga T."/>
            <person name="Krizsan K."/>
            <person name="Foldi C."/>
            <person name="Dima B."/>
            <person name="Sanchez-Garcia M."/>
            <person name="Sanchez-Ramirez S."/>
            <person name="Szollosi G.J."/>
            <person name="Szarkandi J.G."/>
            <person name="Papp V."/>
            <person name="Albert L."/>
            <person name="Andreopoulos W."/>
            <person name="Angelini C."/>
            <person name="Antonin V."/>
            <person name="Barry K.W."/>
            <person name="Bougher N.L."/>
            <person name="Buchanan P."/>
            <person name="Buyck B."/>
            <person name="Bense V."/>
            <person name="Catcheside P."/>
            <person name="Chovatia M."/>
            <person name="Cooper J."/>
            <person name="Damon W."/>
            <person name="Desjardin D."/>
            <person name="Finy P."/>
            <person name="Geml J."/>
            <person name="Haridas S."/>
            <person name="Hughes K."/>
            <person name="Justo A."/>
            <person name="Karasinski D."/>
            <person name="Kautmanova I."/>
            <person name="Kiss B."/>
            <person name="Kocsube S."/>
            <person name="Kotiranta H."/>
            <person name="LaButti K.M."/>
            <person name="Lechner B.E."/>
            <person name="Liimatainen K."/>
            <person name="Lipzen A."/>
            <person name="Lukacs Z."/>
            <person name="Mihaltcheva S."/>
            <person name="Morgado L.N."/>
            <person name="Niskanen T."/>
            <person name="Noordeloos M.E."/>
            <person name="Ohm R.A."/>
            <person name="Ortiz-Santana B."/>
            <person name="Ovrebo C."/>
            <person name="Racz N."/>
            <person name="Riley R."/>
            <person name="Savchenko A."/>
            <person name="Shiryaev A."/>
            <person name="Soop K."/>
            <person name="Spirin V."/>
            <person name="Szebenyi C."/>
            <person name="Tomsovsky M."/>
            <person name="Tulloss R.E."/>
            <person name="Uehling J."/>
            <person name="Grigoriev I.V."/>
            <person name="Vagvolgyi C."/>
            <person name="Papp T."/>
            <person name="Martin F.M."/>
            <person name="Miettinen O."/>
            <person name="Hibbett D.S."/>
            <person name="Nagy L.G."/>
        </authorList>
    </citation>
    <scope>NUCLEOTIDE SEQUENCE [LARGE SCALE GENOMIC DNA]</scope>
    <source>
        <strain evidence="1 2">NL-1719</strain>
    </source>
</reference>
<keyword evidence="2" id="KW-1185">Reference proteome</keyword>
<gene>
    <name evidence="1" type="ORF">BDN72DRAFT_727561</name>
</gene>
<feature type="non-terminal residue" evidence="1">
    <location>
        <position position="73"/>
    </location>
</feature>
<protein>
    <submittedName>
        <fullName evidence="1">Uncharacterized protein</fullName>
    </submittedName>
</protein>
<organism evidence="1 2">
    <name type="scientific">Pluteus cervinus</name>
    <dbReference type="NCBI Taxonomy" id="181527"/>
    <lineage>
        <taxon>Eukaryota</taxon>
        <taxon>Fungi</taxon>
        <taxon>Dikarya</taxon>
        <taxon>Basidiomycota</taxon>
        <taxon>Agaricomycotina</taxon>
        <taxon>Agaricomycetes</taxon>
        <taxon>Agaricomycetidae</taxon>
        <taxon>Agaricales</taxon>
        <taxon>Pluteineae</taxon>
        <taxon>Pluteaceae</taxon>
        <taxon>Pluteus</taxon>
    </lineage>
</organism>
<proteinExistence type="predicted"/>
<accession>A0ACD3AM72</accession>
<feature type="non-terminal residue" evidence="1">
    <location>
        <position position="1"/>
    </location>
</feature>
<dbReference type="Proteomes" id="UP000308600">
    <property type="component" value="Unassembled WGS sequence"/>
</dbReference>